<comment type="caution">
    <text evidence="14">The sequence shown here is derived from an EMBL/GenBank/DDBJ whole genome shotgun (WGS) entry which is preliminary data.</text>
</comment>
<feature type="binding site" evidence="10">
    <location>
        <position position="479"/>
    </location>
    <ligand>
        <name>Mn(2+)</name>
        <dbReference type="ChEBI" id="CHEBI:29035"/>
        <label>2</label>
    </ligand>
</feature>
<evidence type="ECO:0000256" key="1">
    <source>
        <dbReference type="ARBA" id="ARBA00000370"/>
    </source>
</evidence>
<feature type="binding site" evidence="10">
    <location>
        <position position="437"/>
    </location>
    <ligand>
        <name>Mn(2+)</name>
        <dbReference type="ChEBI" id="CHEBI:29035"/>
        <label>1</label>
    </ligand>
</feature>
<evidence type="ECO:0000256" key="10">
    <source>
        <dbReference type="PIRSR" id="PIRSR001492-3"/>
    </source>
</evidence>
<accession>A0A6N7Q4S5</accession>
<organism evidence="14 15">
    <name type="scientific">Polyangium spumosum</name>
    <dbReference type="NCBI Taxonomy" id="889282"/>
    <lineage>
        <taxon>Bacteria</taxon>
        <taxon>Pseudomonadati</taxon>
        <taxon>Myxococcota</taxon>
        <taxon>Polyangia</taxon>
        <taxon>Polyangiales</taxon>
        <taxon>Polyangiaceae</taxon>
        <taxon>Polyangium</taxon>
    </lineage>
</organism>
<comment type="cofactor">
    <cofactor evidence="2">
        <name>Mn(2+)</name>
        <dbReference type="ChEBI" id="CHEBI:29035"/>
    </cofactor>
</comment>
<dbReference type="InterPro" id="IPR006124">
    <property type="entry name" value="Metalloenzyme"/>
</dbReference>
<dbReference type="PANTHER" id="PTHR31637:SF0">
    <property type="entry name" value="2,3-BISPHOSPHOGLYCERATE-INDEPENDENT PHOSPHOGLYCERATE MUTASE"/>
    <property type="match status" value="1"/>
</dbReference>
<evidence type="ECO:0000259" key="12">
    <source>
        <dbReference type="Pfam" id="PF01676"/>
    </source>
</evidence>
<evidence type="ECO:0000259" key="13">
    <source>
        <dbReference type="Pfam" id="PF06415"/>
    </source>
</evidence>
<feature type="region of interest" description="Disordered" evidence="11">
    <location>
        <begin position="1"/>
        <end position="21"/>
    </location>
</feature>
<feature type="binding site" evidence="10">
    <location>
        <position position="496"/>
    </location>
    <ligand>
        <name>Mn(2+)</name>
        <dbReference type="ChEBI" id="CHEBI:29035"/>
        <label>1</label>
    </ligand>
</feature>
<name>A0A6N7Q4S5_9BACT</name>
<keyword evidence="9" id="KW-0413">Isomerase</keyword>
<dbReference type="Gene3D" id="3.40.720.10">
    <property type="entry name" value="Alkaline Phosphatase, subunit A"/>
    <property type="match status" value="1"/>
</dbReference>
<comment type="catalytic activity">
    <reaction evidence="1">
        <text>(2R)-2-phosphoglycerate = (2R)-3-phosphoglycerate</text>
        <dbReference type="Rhea" id="RHEA:15901"/>
        <dbReference type="ChEBI" id="CHEBI:58272"/>
        <dbReference type="ChEBI" id="CHEBI:58289"/>
        <dbReference type="EC" id="5.4.2.12"/>
    </reaction>
</comment>
<dbReference type="InterPro" id="IPR005995">
    <property type="entry name" value="Pgm_bpd_ind"/>
</dbReference>
<dbReference type="PIRSF" id="PIRSF001492">
    <property type="entry name" value="IPGAM"/>
    <property type="match status" value="1"/>
</dbReference>
<dbReference type="UniPathway" id="UPA00109">
    <property type="reaction ID" value="UER00186"/>
</dbReference>
<evidence type="ECO:0000256" key="9">
    <source>
        <dbReference type="ARBA" id="ARBA00023235"/>
    </source>
</evidence>
<comment type="pathway">
    <text evidence="3">Carbohydrate degradation; glycolysis; pyruvate from D-glyceraldehyde 3-phosphate: step 3/5.</text>
</comment>
<evidence type="ECO:0000256" key="2">
    <source>
        <dbReference type="ARBA" id="ARBA00001936"/>
    </source>
</evidence>
<dbReference type="GO" id="GO:0006096">
    <property type="term" value="P:glycolytic process"/>
    <property type="evidence" value="ECO:0007669"/>
    <property type="project" value="UniProtKB-UniPathway"/>
</dbReference>
<feature type="binding site" evidence="10">
    <location>
        <position position="441"/>
    </location>
    <ligand>
        <name>Mn(2+)</name>
        <dbReference type="ChEBI" id="CHEBI:29035"/>
        <label>1</label>
    </ligand>
</feature>
<evidence type="ECO:0000313" key="15">
    <source>
        <dbReference type="Proteomes" id="UP000440224"/>
    </source>
</evidence>
<dbReference type="Pfam" id="PF06415">
    <property type="entry name" value="iPGM_N"/>
    <property type="match status" value="1"/>
</dbReference>
<dbReference type="AlphaFoldDB" id="A0A6N7Q4S5"/>
<dbReference type="GO" id="GO:0030145">
    <property type="term" value="F:manganese ion binding"/>
    <property type="evidence" value="ECO:0007669"/>
    <property type="project" value="InterPro"/>
</dbReference>
<reference evidence="14 15" key="1">
    <citation type="submission" date="2019-10" db="EMBL/GenBank/DDBJ databases">
        <title>A soil myxobacterium in the family Polyangiaceae.</title>
        <authorList>
            <person name="Li Y."/>
            <person name="Wang J."/>
        </authorList>
    </citation>
    <scope>NUCLEOTIDE SEQUENCE [LARGE SCALE GENOMIC DNA]</scope>
    <source>
        <strain evidence="14 15">DSM 14734</strain>
    </source>
</reference>
<evidence type="ECO:0000256" key="3">
    <source>
        <dbReference type="ARBA" id="ARBA00004798"/>
    </source>
</evidence>
<dbReference type="SUPFAM" id="SSF64158">
    <property type="entry name" value="2,3-Bisphosphoglycerate-independent phosphoglycerate mutase, substrate-binding domain"/>
    <property type="match status" value="1"/>
</dbReference>
<feature type="binding site" evidence="10">
    <location>
        <position position="42"/>
    </location>
    <ligand>
        <name>Mn(2+)</name>
        <dbReference type="ChEBI" id="CHEBI:29035"/>
        <label>2</label>
    </ligand>
</feature>
<dbReference type="InterPro" id="IPR017850">
    <property type="entry name" value="Alkaline_phosphatase_core_sf"/>
</dbReference>
<evidence type="ECO:0000256" key="8">
    <source>
        <dbReference type="ARBA" id="ARBA00023211"/>
    </source>
</evidence>
<dbReference type="EMBL" id="WJIE01000016">
    <property type="protein sequence ID" value="MRG97274.1"/>
    <property type="molecule type" value="Genomic_DNA"/>
</dbReference>
<dbReference type="InterPro" id="IPR011258">
    <property type="entry name" value="BPG-indep_PGM_N"/>
</dbReference>
<evidence type="ECO:0000256" key="7">
    <source>
        <dbReference type="ARBA" id="ARBA00023152"/>
    </source>
</evidence>
<dbReference type="Proteomes" id="UP000440224">
    <property type="component" value="Unassembled WGS sequence"/>
</dbReference>
<dbReference type="Gene3D" id="3.40.1450.10">
    <property type="entry name" value="BPG-independent phosphoglycerate mutase, domain B"/>
    <property type="match status" value="1"/>
</dbReference>
<keyword evidence="15" id="KW-1185">Reference proteome</keyword>
<dbReference type="GO" id="GO:0006007">
    <property type="term" value="P:glucose catabolic process"/>
    <property type="evidence" value="ECO:0007669"/>
    <property type="project" value="InterPro"/>
</dbReference>
<evidence type="ECO:0000256" key="4">
    <source>
        <dbReference type="ARBA" id="ARBA00008819"/>
    </source>
</evidence>
<evidence type="ECO:0000256" key="6">
    <source>
        <dbReference type="ARBA" id="ARBA00022723"/>
    </source>
</evidence>
<proteinExistence type="inferred from homology"/>
<feature type="domain" description="Metalloenzyme" evidence="12">
    <location>
        <begin position="34"/>
        <end position="532"/>
    </location>
</feature>
<keyword evidence="6 10" id="KW-0479">Metal-binding</keyword>
<gene>
    <name evidence="14" type="ORF">GF068_35910</name>
</gene>
<evidence type="ECO:0000313" key="14">
    <source>
        <dbReference type="EMBL" id="MRG97274.1"/>
    </source>
</evidence>
<dbReference type="InterPro" id="IPR036646">
    <property type="entry name" value="PGAM_B_sf"/>
</dbReference>
<evidence type="ECO:0000256" key="5">
    <source>
        <dbReference type="ARBA" id="ARBA00012026"/>
    </source>
</evidence>
<dbReference type="PANTHER" id="PTHR31637">
    <property type="entry name" value="2,3-BISPHOSPHOGLYCERATE-INDEPENDENT PHOSPHOGLYCERATE MUTASE"/>
    <property type="match status" value="1"/>
</dbReference>
<dbReference type="SUPFAM" id="SSF53649">
    <property type="entry name" value="Alkaline phosphatase-like"/>
    <property type="match status" value="1"/>
</dbReference>
<dbReference type="GO" id="GO:0004619">
    <property type="term" value="F:phosphoglycerate mutase activity"/>
    <property type="evidence" value="ECO:0007669"/>
    <property type="project" value="UniProtKB-EC"/>
</dbReference>
<feature type="compositionally biased region" description="Basic and acidic residues" evidence="11">
    <location>
        <begin position="7"/>
        <end position="19"/>
    </location>
</feature>
<sequence length="544" mass="58029">MSWPGRPCDHGARPGEPSRRASRVHAMVVVPKQKPVVLCLLDGFGEREAREGNAVRLAKAEAITRLGERFGKTRLGASGEAVGLSAGKCGSGVLGYEAIGTGRTPRPARTRIDEAIAAKKLWANKIIERAMWIACDRSCRLHLFAPISADGAHGTLDHLRTMVRVCEANDVKVVVHAFLEEKAAAPRSAWKLLEPLAFELEGKGVIGTVMGQSYAMDRSGRWDRVQKAYAAIVRGEAKTKETPYEALQVAYQAKLTDGNVEPTRIGEYEGMVGSFMADFASGQSAGWSWFGEEAGLFLTHRSDRVEQLAAMMVRRNVPPEVVEYLTDRKKPVYAFDEFGLLSLVELDPELEVRSAFPDEPPEGTLGEVIAAAGLTQIRIAEPDRARHVARGFDGGRRAPRAGEEIRVVEAASVAETATRVIEGGSHDVVIVSLAAADHAAHRGDLAAAIEAVDAVDAAVAQIAAATEAKGGALFVVGTHGGCEEMLDAEGKPRGGHTTNPVPFVSTSERGRLAEGKGLADVAKAVLEVLGIEAPSGMTGDRSPQ</sequence>
<evidence type="ECO:0000256" key="11">
    <source>
        <dbReference type="SAM" id="MobiDB-lite"/>
    </source>
</evidence>
<comment type="similarity">
    <text evidence="4">Belongs to the BPG-independent phosphoglycerate mutase family.</text>
</comment>
<keyword evidence="8 10" id="KW-0464">Manganese</keyword>
<dbReference type="OrthoDB" id="9800863at2"/>
<dbReference type="Pfam" id="PF01676">
    <property type="entry name" value="Metalloenzyme"/>
    <property type="match status" value="1"/>
</dbReference>
<protein>
    <recommendedName>
        <fullName evidence="5">phosphoglycerate mutase (2,3-diphosphoglycerate-independent)</fullName>
        <ecNumber evidence="5">5.4.2.12</ecNumber>
    </recommendedName>
</protein>
<keyword evidence="7" id="KW-0324">Glycolysis</keyword>
<dbReference type="EC" id="5.4.2.12" evidence="5"/>
<feature type="domain" description="BPG-independent PGAM N-terminal" evidence="13">
    <location>
        <begin position="112"/>
        <end position="316"/>
    </location>
</feature>
<dbReference type="GO" id="GO:0005829">
    <property type="term" value="C:cytosol"/>
    <property type="evidence" value="ECO:0007669"/>
    <property type="project" value="TreeGrafter"/>
</dbReference>